<sequence length="50" mass="5915">MKKEKETIKEKGIIGVLVDLFMEWTPIQIITMIFFLIIGISGKRKKRQKH</sequence>
<protein>
    <submittedName>
        <fullName evidence="2">Uncharacterized protein</fullName>
    </submittedName>
</protein>
<proteinExistence type="predicted"/>
<evidence type="ECO:0000313" key="3">
    <source>
        <dbReference type="Proteomes" id="UP001377804"/>
    </source>
</evidence>
<feature type="transmembrane region" description="Helical" evidence="1">
    <location>
        <begin position="20"/>
        <end position="40"/>
    </location>
</feature>
<evidence type="ECO:0000313" key="2">
    <source>
        <dbReference type="EMBL" id="MEJ6348448.1"/>
    </source>
</evidence>
<evidence type="ECO:0000256" key="1">
    <source>
        <dbReference type="SAM" id="Phobius"/>
    </source>
</evidence>
<keyword evidence="1" id="KW-1133">Transmembrane helix</keyword>
<dbReference type="Proteomes" id="UP001377804">
    <property type="component" value="Unassembled WGS sequence"/>
</dbReference>
<keyword evidence="3" id="KW-1185">Reference proteome</keyword>
<gene>
    <name evidence="2" type="ORF">R4Y45_04295</name>
</gene>
<name>A0ABU8SGE1_9LACO</name>
<dbReference type="EMBL" id="JAWMWG010000001">
    <property type="protein sequence ID" value="MEJ6348448.1"/>
    <property type="molecule type" value="Genomic_DNA"/>
</dbReference>
<reference evidence="2 3" key="1">
    <citation type="submission" date="2023-10" db="EMBL/GenBank/DDBJ databases">
        <title>Holzapfeliella saturejae sp. nov. isolated from Satureja montana flowers.</title>
        <authorList>
            <person name="Alcantara C."/>
            <person name="Zuniga M."/>
            <person name="Landete J.M."/>
            <person name="Monedero V."/>
        </authorList>
    </citation>
    <scope>NUCLEOTIDE SEQUENCE [LARGE SCALE GENOMIC DNA]</scope>
    <source>
        <strain evidence="2 3">He02</strain>
    </source>
</reference>
<accession>A0ABU8SGE1</accession>
<keyword evidence="1" id="KW-0472">Membrane</keyword>
<dbReference type="RefSeq" id="WP_339969629.1">
    <property type="nucleotide sequence ID" value="NZ_JAWMWG010000001.1"/>
</dbReference>
<organism evidence="2 3">
    <name type="scientific">Holzapfeliella saturejae</name>
    <dbReference type="NCBI Taxonomy" id="3082953"/>
    <lineage>
        <taxon>Bacteria</taxon>
        <taxon>Bacillati</taxon>
        <taxon>Bacillota</taxon>
        <taxon>Bacilli</taxon>
        <taxon>Lactobacillales</taxon>
        <taxon>Lactobacillaceae</taxon>
        <taxon>Holzapfeliella</taxon>
    </lineage>
</organism>
<comment type="caution">
    <text evidence="2">The sequence shown here is derived from an EMBL/GenBank/DDBJ whole genome shotgun (WGS) entry which is preliminary data.</text>
</comment>
<keyword evidence="1" id="KW-0812">Transmembrane</keyword>